<dbReference type="eggNOG" id="ENOG503410U">
    <property type="taxonomic scope" value="Bacteria"/>
</dbReference>
<evidence type="ECO:0008006" key="3">
    <source>
        <dbReference type="Google" id="ProtNLM"/>
    </source>
</evidence>
<dbReference type="OrthoDB" id="5511351at2"/>
<dbReference type="AlphaFoldDB" id="B1Y4U8"/>
<proteinExistence type="predicted"/>
<dbReference type="STRING" id="395495.Lcho_2396"/>
<gene>
    <name evidence="1" type="ordered locus">Lcho_2396</name>
</gene>
<dbReference type="KEGG" id="lch:Lcho_2396"/>
<evidence type="ECO:0000313" key="1">
    <source>
        <dbReference type="EMBL" id="ACB34661.1"/>
    </source>
</evidence>
<sequence length="125" mass="13414">MNLDIAQLDAAVNDLKGLLKDGLLATDIWDRETGLSLAGHNAQPAAVALFTQVTNDLVAVLSNAGFPSLRRYLLLDLDGNSTVMVIRHGEDVLQGMLLNNQRANLGLLIAVALPRMLESVAKARL</sequence>
<organism evidence="1 2">
    <name type="scientific">Leptothrix cholodnii (strain ATCC 51168 / LMG 8142 / SP-6)</name>
    <name type="common">Leptothrix discophora (strain SP-6)</name>
    <dbReference type="NCBI Taxonomy" id="395495"/>
    <lineage>
        <taxon>Bacteria</taxon>
        <taxon>Pseudomonadati</taxon>
        <taxon>Pseudomonadota</taxon>
        <taxon>Betaproteobacteria</taxon>
        <taxon>Burkholderiales</taxon>
        <taxon>Sphaerotilaceae</taxon>
        <taxon>Leptothrix</taxon>
    </lineage>
</organism>
<keyword evidence="2" id="KW-1185">Reference proteome</keyword>
<accession>B1Y4U8</accession>
<reference evidence="1 2" key="1">
    <citation type="submission" date="2008-03" db="EMBL/GenBank/DDBJ databases">
        <title>Complete sequence of Leptothrix cholodnii SP-6.</title>
        <authorList>
            <consortium name="US DOE Joint Genome Institute"/>
            <person name="Copeland A."/>
            <person name="Lucas S."/>
            <person name="Lapidus A."/>
            <person name="Glavina del Rio T."/>
            <person name="Dalin E."/>
            <person name="Tice H."/>
            <person name="Bruce D."/>
            <person name="Goodwin L."/>
            <person name="Pitluck S."/>
            <person name="Chertkov O."/>
            <person name="Brettin T."/>
            <person name="Detter J.C."/>
            <person name="Han C."/>
            <person name="Kuske C.R."/>
            <person name="Schmutz J."/>
            <person name="Larimer F."/>
            <person name="Land M."/>
            <person name="Hauser L."/>
            <person name="Kyrpides N."/>
            <person name="Lykidis A."/>
            <person name="Emerson D."/>
            <person name="Richardson P."/>
        </authorList>
    </citation>
    <scope>NUCLEOTIDE SEQUENCE [LARGE SCALE GENOMIC DNA]</scope>
    <source>
        <strain evidence="2">ATCC 51168 / LMG 8142 / SP-6</strain>
    </source>
</reference>
<dbReference type="HOGENOM" id="CLU_1989878_0_0_4"/>
<dbReference type="RefSeq" id="WP_012347417.1">
    <property type="nucleotide sequence ID" value="NC_010524.1"/>
</dbReference>
<evidence type="ECO:0000313" key="2">
    <source>
        <dbReference type="Proteomes" id="UP000001693"/>
    </source>
</evidence>
<name>B1Y4U8_LEPCP</name>
<dbReference type="EMBL" id="CP001013">
    <property type="protein sequence ID" value="ACB34661.1"/>
    <property type="molecule type" value="Genomic_DNA"/>
</dbReference>
<dbReference type="Proteomes" id="UP000001693">
    <property type="component" value="Chromosome"/>
</dbReference>
<protein>
    <recommendedName>
        <fullName evidence="3">Roadblock/LC7 family protein</fullName>
    </recommendedName>
</protein>